<evidence type="ECO:0000256" key="8">
    <source>
        <dbReference type="ARBA" id="ARBA00022989"/>
    </source>
</evidence>
<dbReference type="UniPathway" id="UPA00196"/>
<feature type="transmembrane region" description="Helical" evidence="11">
    <location>
        <begin position="53"/>
        <end position="76"/>
    </location>
</feature>
<evidence type="ECO:0000256" key="2">
    <source>
        <dbReference type="ARBA" id="ARBA00004687"/>
    </source>
</evidence>
<keyword evidence="5" id="KW-0808">Transferase</keyword>
<comment type="pathway">
    <text evidence="2">Glycolipid biosynthesis; glycosylphosphatidylinositol-anchor biosynthesis.</text>
</comment>
<feature type="transmembrane region" description="Helical" evidence="11">
    <location>
        <begin position="142"/>
        <end position="165"/>
    </location>
</feature>
<keyword evidence="8 11" id="KW-1133">Transmembrane helix</keyword>
<evidence type="ECO:0000313" key="12">
    <source>
        <dbReference type="EMBL" id="TCP54207.1"/>
    </source>
</evidence>
<keyword evidence="3" id="KW-0337">GPI-anchor biosynthesis</keyword>
<comment type="caution">
    <text evidence="12">The sequence shown here is derived from an EMBL/GenBank/DDBJ whole genome shotgun (WGS) entry which is preliminary data.</text>
</comment>
<feature type="transmembrane region" description="Helical" evidence="11">
    <location>
        <begin position="262"/>
        <end position="281"/>
    </location>
</feature>
<dbReference type="GO" id="GO:0016020">
    <property type="term" value="C:membrane"/>
    <property type="evidence" value="ECO:0007669"/>
    <property type="project" value="GOC"/>
</dbReference>
<evidence type="ECO:0000256" key="6">
    <source>
        <dbReference type="ARBA" id="ARBA00022692"/>
    </source>
</evidence>
<keyword evidence="13" id="KW-1185">Reference proteome</keyword>
<keyword evidence="7" id="KW-0256">Endoplasmic reticulum</keyword>
<evidence type="ECO:0000256" key="7">
    <source>
        <dbReference type="ARBA" id="ARBA00022824"/>
    </source>
</evidence>
<feature type="transmembrane region" description="Helical" evidence="11">
    <location>
        <begin position="347"/>
        <end position="367"/>
    </location>
</feature>
<feature type="compositionally biased region" description="Low complexity" evidence="10">
    <location>
        <begin position="1"/>
        <end position="26"/>
    </location>
</feature>
<feature type="transmembrane region" description="Helical" evidence="11">
    <location>
        <begin position="320"/>
        <end position="340"/>
    </location>
</feature>
<accession>A0A4R2QWW4</accession>
<evidence type="ECO:0000313" key="13">
    <source>
        <dbReference type="Proteomes" id="UP000294911"/>
    </source>
</evidence>
<feature type="transmembrane region" description="Helical" evidence="11">
    <location>
        <begin position="396"/>
        <end position="421"/>
    </location>
</feature>
<sequence length="422" mass="44410">MSGSVSPTESTSTSTSASDAVATSDDAVNKDRRAPREKTSREQAPREKARKALVVLAPALIYFGVREFGLVLLSWLGVVHGTTMSEALTSWDGQWYLAIASNGYGGVPDSLVDAFGNRSGETPLAFFPGYPWVVQLFSQLPGVGMVLAALLASAAFGILAAYALARLGQLVSGGSRRAGLALVALFAASPMGIVLSMAYSEAMFCALSAWALVFVLERRWIFAGVCCALAGLVRPTAGALLLAVGLALLVAIVQRKDGWRPWLGALLAPVGLLGYLGWVGVQTGSLTGWFDLQERGWDSRFDGGLATVRFSGEVLGSARSVLEVGTVVLLVGAVALLVISWRRGLDWPLQVFSVGVLLMNLGSNGLMNSKARLLLPAFTLLIPIALALAKRKPTTMVLVLSAAAVGSAWFGAYALTGWSYAI</sequence>
<feature type="compositionally biased region" description="Basic and acidic residues" evidence="10">
    <location>
        <begin position="27"/>
        <end position="45"/>
    </location>
</feature>
<dbReference type="EMBL" id="SLXQ01000003">
    <property type="protein sequence ID" value="TCP54207.1"/>
    <property type="molecule type" value="Genomic_DNA"/>
</dbReference>
<dbReference type="GO" id="GO:0000009">
    <property type="term" value="F:alpha-1,6-mannosyltransferase activity"/>
    <property type="evidence" value="ECO:0007669"/>
    <property type="project" value="InterPro"/>
</dbReference>
<evidence type="ECO:0008006" key="14">
    <source>
        <dbReference type="Google" id="ProtNLM"/>
    </source>
</evidence>
<feature type="transmembrane region" description="Helical" evidence="11">
    <location>
        <begin position="373"/>
        <end position="389"/>
    </location>
</feature>
<evidence type="ECO:0000256" key="11">
    <source>
        <dbReference type="SAM" id="Phobius"/>
    </source>
</evidence>
<gene>
    <name evidence="12" type="ORF">EV191_103250</name>
</gene>
<evidence type="ECO:0000256" key="10">
    <source>
        <dbReference type="SAM" id="MobiDB-lite"/>
    </source>
</evidence>
<dbReference type="GO" id="GO:0004376">
    <property type="term" value="F:GPI mannosyltransferase activity"/>
    <property type="evidence" value="ECO:0007669"/>
    <property type="project" value="InterPro"/>
</dbReference>
<keyword evidence="9 11" id="KW-0472">Membrane</keyword>
<proteinExistence type="predicted"/>
<comment type="subcellular location">
    <subcellularLocation>
        <location evidence="1">Endoplasmic reticulum membrane</location>
        <topology evidence="1">Multi-pass membrane protein</topology>
    </subcellularLocation>
</comment>
<evidence type="ECO:0000256" key="3">
    <source>
        <dbReference type="ARBA" id="ARBA00022502"/>
    </source>
</evidence>
<reference evidence="12 13" key="1">
    <citation type="submission" date="2019-03" db="EMBL/GenBank/DDBJ databases">
        <title>Genomic Encyclopedia of Type Strains, Phase IV (KMG-IV): sequencing the most valuable type-strain genomes for metagenomic binning, comparative biology and taxonomic classification.</title>
        <authorList>
            <person name="Goeker M."/>
        </authorList>
    </citation>
    <scope>NUCLEOTIDE SEQUENCE [LARGE SCALE GENOMIC DNA]</scope>
    <source>
        <strain evidence="12 13">DSM 45765</strain>
    </source>
</reference>
<dbReference type="PANTHER" id="PTHR12468">
    <property type="entry name" value="GPI MANNOSYLTRANSFERASE 2"/>
    <property type="match status" value="1"/>
</dbReference>
<keyword evidence="4" id="KW-0328">Glycosyltransferase</keyword>
<dbReference type="PANTHER" id="PTHR12468:SF2">
    <property type="entry name" value="GPI MANNOSYLTRANSFERASE 2"/>
    <property type="match status" value="1"/>
</dbReference>
<evidence type="ECO:0000256" key="1">
    <source>
        <dbReference type="ARBA" id="ARBA00004477"/>
    </source>
</evidence>
<evidence type="ECO:0000256" key="9">
    <source>
        <dbReference type="ARBA" id="ARBA00023136"/>
    </source>
</evidence>
<dbReference type="GO" id="GO:0006506">
    <property type="term" value="P:GPI anchor biosynthetic process"/>
    <property type="evidence" value="ECO:0007669"/>
    <property type="project" value="UniProtKB-UniPathway"/>
</dbReference>
<dbReference type="AlphaFoldDB" id="A0A4R2QWW4"/>
<organism evidence="12 13">
    <name type="scientific">Tamaricihabitans halophyticus</name>
    <dbReference type="NCBI Taxonomy" id="1262583"/>
    <lineage>
        <taxon>Bacteria</taxon>
        <taxon>Bacillati</taxon>
        <taxon>Actinomycetota</taxon>
        <taxon>Actinomycetes</taxon>
        <taxon>Pseudonocardiales</taxon>
        <taxon>Pseudonocardiaceae</taxon>
        <taxon>Tamaricihabitans</taxon>
    </lineage>
</organism>
<name>A0A4R2QWW4_9PSEU</name>
<feature type="region of interest" description="Disordered" evidence="10">
    <location>
        <begin position="1"/>
        <end position="45"/>
    </location>
</feature>
<keyword evidence="6 11" id="KW-0812">Transmembrane</keyword>
<feature type="transmembrane region" description="Helical" evidence="11">
    <location>
        <begin position="177"/>
        <end position="200"/>
    </location>
</feature>
<dbReference type="InterPro" id="IPR007315">
    <property type="entry name" value="PIG-V/Gpi18"/>
</dbReference>
<dbReference type="Proteomes" id="UP000294911">
    <property type="component" value="Unassembled WGS sequence"/>
</dbReference>
<evidence type="ECO:0000256" key="4">
    <source>
        <dbReference type="ARBA" id="ARBA00022676"/>
    </source>
</evidence>
<protein>
    <recommendedName>
        <fullName evidence="14">Dolichyl-phosphate-mannose-protein mannosyltransferase</fullName>
    </recommendedName>
</protein>
<evidence type="ECO:0000256" key="5">
    <source>
        <dbReference type="ARBA" id="ARBA00022679"/>
    </source>
</evidence>
<feature type="transmembrane region" description="Helical" evidence="11">
    <location>
        <begin position="220"/>
        <end position="250"/>
    </location>
</feature>